<evidence type="ECO:0008006" key="4">
    <source>
        <dbReference type="Google" id="ProtNLM"/>
    </source>
</evidence>
<feature type="region of interest" description="Disordered" evidence="1">
    <location>
        <begin position="123"/>
        <end position="154"/>
    </location>
</feature>
<evidence type="ECO:0000256" key="1">
    <source>
        <dbReference type="SAM" id="MobiDB-lite"/>
    </source>
</evidence>
<reference evidence="2 3" key="1">
    <citation type="submission" date="2021-01" db="EMBL/GenBank/DDBJ databases">
        <title>Whole genome shotgun sequence of Actinoplanes humidus NBRC 14915.</title>
        <authorList>
            <person name="Komaki H."/>
            <person name="Tamura T."/>
        </authorList>
    </citation>
    <scope>NUCLEOTIDE SEQUENCE [LARGE SCALE GENOMIC DNA]</scope>
    <source>
        <strain evidence="2 3">NBRC 14915</strain>
    </source>
</reference>
<evidence type="ECO:0000313" key="2">
    <source>
        <dbReference type="EMBL" id="GIE23571.1"/>
    </source>
</evidence>
<gene>
    <name evidence="2" type="ORF">Ahu01nite_066730</name>
</gene>
<evidence type="ECO:0000313" key="3">
    <source>
        <dbReference type="Proteomes" id="UP000603200"/>
    </source>
</evidence>
<sequence length="154" mass="17164">MTSVASVIAAIDMRRPGLTPAKQRLLLFFVQGHHLGWFDEPLFPEALQATERDVAVEVPTPAAAAAIDSERPLNTIGYVTTRYSALSPSDLRTLVQASTPWQLARKSATGARIDHGWLRDWFRRPDETDDPDDERPNRAEVAEVEAYLATRGPR</sequence>
<accession>A0ABQ3ZYA6</accession>
<dbReference type="Proteomes" id="UP000603200">
    <property type="component" value="Unassembled WGS sequence"/>
</dbReference>
<dbReference type="EMBL" id="BOMN01000092">
    <property type="protein sequence ID" value="GIE23571.1"/>
    <property type="molecule type" value="Genomic_DNA"/>
</dbReference>
<proteinExistence type="predicted"/>
<name>A0ABQ3ZYA6_9ACTN</name>
<keyword evidence="3" id="KW-1185">Reference proteome</keyword>
<dbReference type="RefSeq" id="WP_239159324.1">
    <property type="nucleotide sequence ID" value="NZ_BAAATV010000013.1"/>
</dbReference>
<protein>
    <recommendedName>
        <fullName evidence="4">Antitoxin SocA-like Panacea domain-containing protein</fullName>
    </recommendedName>
</protein>
<comment type="caution">
    <text evidence="2">The sequence shown here is derived from an EMBL/GenBank/DDBJ whole genome shotgun (WGS) entry which is preliminary data.</text>
</comment>
<organism evidence="2 3">
    <name type="scientific">Winogradskya humida</name>
    <dbReference type="NCBI Taxonomy" id="113566"/>
    <lineage>
        <taxon>Bacteria</taxon>
        <taxon>Bacillati</taxon>
        <taxon>Actinomycetota</taxon>
        <taxon>Actinomycetes</taxon>
        <taxon>Micromonosporales</taxon>
        <taxon>Micromonosporaceae</taxon>
        <taxon>Winogradskya</taxon>
    </lineage>
</organism>